<feature type="transmembrane region" description="Helical" evidence="8">
    <location>
        <begin position="103"/>
        <end position="120"/>
    </location>
</feature>
<dbReference type="AlphaFoldDB" id="T0RVV5"/>
<feature type="transmembrane region" description="Helical" evidence="8">
    <location>
        <begin position="300"/>
        <end position="321"/>
    </location>
</feature>
<dbReference type="Proteomes" id="UP000030762">
    <property type="component" value="Unassembled WGS sequence"/>
</dbReference>
<gene>
    <name evidence="9" type="ORF">SDRG_06045</name>
</gene>
<dbReference type="GeneID" id="19946772"/>
<proteinExistence type="inferred from homology"/>
<keyword evidence="5 8" id="KW-1133">Transmembrane helix</keyword>
<dbReference type="InterPro" id="IPR002259">
    <property type="entry name" value="Eqnu_transpt"/>
</dbReference>
<evidence type="ECO:0000256" key="2">
    <source>
        <dbReference type="ARBA" id="ARBA00007965"/>
    </source>
</evidence>
<evidence type="ECO:0000256" key="7">
    <source>
        <dbReference type="SAM" id="MobiDB-lite"/>
    </source>
</evidence>
<feature type="transmembrane region" description="Helical" evidence="8">
    <location>
        <begin position="194"/>
        <end position="218"/>
    </location>
</feature>
<evidence type="ECO:0000256" key="3">
    <source>
        <dbReference type="ARBA" id="ARBA00022448"/>
    </source>
</evidence>
<reference evidence="9 10" key="1">
    <citation type="submission" date="2012-04" db="EMBL/GenBank/DDBJ databases">
        <title>The Genome Sequence of Saprolegnia declina VS20.</title>
        <authorList>
            <consortium name="The Broad Institute Genome Sequencing Platform"/>
            <person name="Russ C."/>
            <person name="Nusbaum C."/>
            <person name="Tyler B."/>
            <person name="van West P."/>
            <person name="Dieguez-Uribeondo J."/>
            <person name="de Bruijn I."/>
            <person name="Tripathy S."/>
            <person name="Jiang R."/>
            <person name="Young S.K."/>
            <person name="Zeng Q."/>
            <person name="Gargeya S."/>
            <person name="Fitzgerald M."/>
            <person name="Haas B."/>
            <person name="Abouelleil A."/>
            <person name="Alvarado L."/>
            <person name="Arachchi H.M."/>
            <person name="Berlin A."/>
            <person name="Chapman S.B."/>
            <person name="Goldberg J."/>
            <person name="Griggs A."/>
            <person name="Gujja S."/>
            <person name="Hansen M."/>
            <person name="Howarth C."/>
            <person name="Imamovic A."/>
            <person name="Larimer J."/>
            <person name="McCowen C."/>
            <person name="Montmayeur A."/>
            <person name="Murphy C."/>
            <person name="Neiman D."/>
            <person name="Pearson M."/>
            <person name="Priest M."/>
            <person name="Roberts A."/>
            <person name="Saif S."/>
            <person name="Shea T."/>
            <person name="Sisk P."/>
            <person name="Sykes S."/>
            <person name="Wortman J."/>
            <person name="Nusbaum C."/>
            <person name="Birren B."/>
        </authorList>
    </citation>
    <scope>NUCLEOTIDE SEQUENCE [LARGE SCALE GENOMIC DNA]</scope>
    <source>
        <strain evidence="9 10">VS20</strain>
    </source>
</reference>
<dbReference type="PANTHER" id="PTHR10332">
    <property type="entry name" value="EQUILIBRATIVE NUCLEOSIDE TRANSPORTER"/>
    <property type="match status" value="1"/>
</dbReference>
<feature type="region of interest" description="Disordered" evidence="7">
    <location>
        <begin position="1"/>
        <end position="20"/>
    </location>
</feature>
<accession>T0RVV5</accession>
<evidence type="ECO:0000256" key="6">
    <source>
        <dbReference type="ARBA" id="ARBA00023136"/>
    </source>
</evidence>
<evidence type="ECO:0000256" key="8">
    <source>
        <dbReference type="SAM" id="Phobius"/>
    </source>
</evidence>
<dbReference type="GO" id="GO:0005886">
    <property type="term" value="C:plasma membrane"/>
    <property type="evidence" value="ECO:0007669"/>
    <property type="project" value="TreeGrafter"/>
</dbReference>
<name>T0RVV5_SAPDV</name>
<dbReference type="eggNOG" id="KOG1479">
    <property type="taxonomic scope" value="Eukaryota"/>
</dbReference>
<dbReference type="PANTHER" id="PTHR10332:SF10">
    <property type="entry name" value="EQUILIBRATIVE NUCLEOSIDE TRANSPORTER 4"/>
    <property type="match status" value="1"/>
</dbReference>
<evidence type="ECO:0000256" key="4">
    <source>
        <dbReference type="ARBA" id="ARBA00022692"/>
    </source>
</evidence>
<feature type="transmembrane region" description="Helical" evidence="8">
    <location>
        <begin position="36"/>
        <end position="57"/>
    </location>
</feature>
<dbReference type="RefSeq" id="XP_008610024.1">
    <property type="nucleotide sequence ID" value="XM_008611802.1"/>
</dbReference>
<dbReference type="OMA" id="FNTYVTF"/>
<feature type="transmembrane region" description="Helical" evidence="8">
    <location>
        <begin position="420"/>
        <end position="447"/>
    </location>
</feature>
<keyword evidence="3" id="KW-0813">Transport</keyword>
<sequence length="451" mass="48447">MARAALPPLQIPSPHNEPRPVEEAATFSTPGYAMAYATFFVFGGTCVASWQCIILSIDTFIAMYPDGMVGFVFPVVNMSALLVITLFMLIAGRQLPLDRRMRSGFTCMLLSCAGLPLLQWTSLSQLLRYAATLLLLIIASMASALIQSSSYGLAAVFGPAFLQAIDAGKGTGAMVLVLARIATKWGLDADATDLTALSLFFGLAVAAIVVAFLMYAMLDQNVYAKTKLETYVRIQFNTPLALPLPSPVRSPIKSPSFFPAATESTPMLKDVAVNIDDDEPESPSDEASILSVVRRAWRPVGMAFATFCVCLACFPGLTSSVASTSSWFPVLMVGAYTVGDLIGKMLPLHCMLLSVETVHYPLLLQLSFVPLFMYDVLHPYLLPDVATYGLVALLGLVTGFVGTSSMMLAPTTCRDVEQELAGITGSLAIITGLFTGSYVGLFLNFIVQLMQ</sequence>
<feature type="transmembrane region" description="Helical" evidence="8">
    <location>
        <begin position="386"/>
        <end position="408"/>
    </location>
</feature>
<evidence type="ECO:0008006" key="11">
    <source>
        <dbReference type="Google" id="ProtNLM"/>
    </source>
</evidence>
<keyword evidence="4 8" id="KW-0812">Transmembrane</keyword>
<dbReference type="InParanoid" id="T0RVV5"/>
<dbReference type="STRING" id="1156394.T0RVV5"/>
<dbReference type="EMBL" id="JH767147">
    <property type="protein sequence ID" value="EQC36603.1"/>
    <property type="molecule type" value="Genomic_DNA"/>
</dbReference>
<feature type="transmembrane region" description="Helical" evidence="8">
    <location>
        <begin position="126"/>
        <end position="146"/>
    </location>
</feature>
<evidence type="ECO:0000256" key="5">
    <source>
        <dbReference type="ARBA" id="ARBA00022989"/>
    </source>
</evidence>
<feature type="transmembrane region" description="Helical" evidence="8">
    <location>
        <begin position="358"/>
        <end position="374"/>
    </location>
</feature>
<dbReference type="Pfam" id="PF01733">
    <property type="entry name" value="Nucleoside_tran"/>
    <property type="match status" value="1"/>
</dbReference>
<dbReference type="GO" id="GO:0005337">
    <property type="term" value="F:nucleoside transmembrane transporter activity"/>
    <property type="evidence" value="ECO:0007669"/>
    <property type="project" value="InterPro"/>
</dbReference>
<comment type="similarity">
    <text evidence="2">Belongs to the SLC29A/ENT transporter (TC 2.A.57) family.</text>
</comment>
<keyword evidence="10" id="KW-1185">Reference proteome</keyword>
<evidence type="ECO:0000256" key="1">
    <source>
        <dbReference type="ARBA" id="ARBA00004141"/>
    </source>
</evidence>
<feature type="transmembrane region" description="Helical" evidence="8">
    <location>
        <begin position="69"/>
        <end position="91"/>
    </location>
</feature>
<dbReference type="OrthoDB" id="1856718at2759"/>
<protein>
    <recommendedName>
        <fullName evidence="11">Solute carrier family 29 (Equilibrative nucleoside transporter), member 1/2/3</fullName>
    </recommendedName>
</protein>
<comment type="subcellular location">
    <subcellularLocation>
        <location evidence="1">Membrane</location>
        <topology evidence="1">Multi-pass membrane protein</topology>
    </subcellularLocation>
</comment>
<keyword evidence="6 8" id="KW-0472">Membrane</keyword>
<dbReference type="VEuPathDB" id="FungiDB:SDRG_06045"/>
<evidence type="ECO:0000313" key="10">
    <source>
        <dbReference type="Proteomes" id="UP000030762"/>
    </source>
</evidence>
<organism evidence="9 10">
    <name type="scientific">Saprolegnia diclina (strain VS20)</name>
    <dbReference type="NCBI Taxonomy" id="1156394"/>
    <lineage>
        <taxon>Eukaryota</taxon>
        <taxon>Sar</taxon>
        <taxon>Stramenopiles</taxon>
        <taxon>Oomycota</taxon>
        <taxon>Saprolegniomycetes</taxon>
        <taxon>Saprolegniales</taxon>
        <taxon>Saprolegniaceae</taxon>
        <taxon>Saprolegnia</taxon>
    </lineage>
</organism>
<evidence type="ECO:0000313" key="9">
    <source>
        <dbReference type="EMBL" id="EQC36603.1"/>
    </source>
</evidence>